<dbReference type="InterPro" id="IPR026838">
    <property type="entry name" value="YheC/D"/>
</dbReference>
<protein>
    <submittedName>
        <fullName evidence="1">YheC/YheD family protein</fullName>
    </submittedName>
</protein>
<dbReference type="Proteomes" id="UP001240171">
    <property type="component" value="Unassembled WGS sequence"/>
</dbReference>
<comment type="caution">
    <text evidence="1">The sequence shown here is derived from an EMBL/GenBank/DDBJ whole genome shotgun (WGS) entry which is preliminary data.</text>
</comment>
<dbReference type="SUPFAM" id="SSF56059">
    <property type="entry name" value="Glutathione synthetase ATP-binding domain-like"/>
    <property type="match status" value="1"/>
</dbReference>
<keyword evidence="2" id="KW-1185">Reference proteome</keyword>
<dbReference type="Gene3D" id="3.30.470.20">
    <property type="entry name" value="ATP-grasp fold, B domain"/>
    <property type="match status" value="1"/>
</dbReference>
<evidence type="ECO:0000313" key="2">
    <source>
        <dbReference type="Proteomes" id="UP001240171"/>
    </source>
</evidence>
<accession>A0ABT9C8P2</accession>
<sequence>MAKDYSRDKLKKHRFMEGSSRLSAHLPKTRRFAFKHFDKLLRQYGAVVVKPIGGSRGRNVFQVSYTGNQVYQLQLDDQKTRIHGRREAYRYIKQQIGSRKYMVQRLISRATVKGRPFDMRIIVQRKKRSSRWKVTARLAKIAGEGYIVSNLTRSHGIPLRMSKALRHSSLRHMRPLVLKKRVDRISIHAARRLRRLFPGHRIYGLDVALDRGGYAWIIEANLFPSMSHFRKLGNARLLRRIQRYRH</sequence>
<reference evidence="1 2" key="1">
    <citation type="submission" date="2023-07" db="EMBL/GenBank/DDBJ databases">
        <title>Paenibacillus sp. JX-17 nov. isolated from soil.</title>
        <authorList>
            <person name="Wan Y."/>
            <person name="Liu B."/>
        </authorList>
    </citation>
    <scope>NUCLEOTIDE SEQUENCE [LARGE SCALE GENOMIC DNA]</scope>
    <source>
        <strain evidence="1 2">JX-17</strain>
    </source>
</reference>
<dbReference type="EMBL" id="JAUQTB010000002">
    <property type="protein sequence ID" value="MDO7905617.1"/>
    <property type="molecule type" value="Genomic_DNA"/>
</dbReference>
<dbReference type="Pfam" id="PF14398">
    <property type="entry name" value="ATPgrasp_YheCD"/>
    <property type="match status" value="1"/>
</dbReference>
<name>A0ABT9C8P2_9BACL</name>
<proteinExistence type="predicted"/>
<gene>
    <name evidence="1" type="ORF">Q5741_04225</name>
</gene>
<organism evidence="1 2">
    <name type="scientific">Paenibacillus lacisoli</name>
    <dbReference type="NCBI Taxonomy" id="3064525"/>
    <lineage>
        <taxon>Bacteria</taxon>
        <taxon>Bacillati</taxon>
        <taxon>Bacillota</taxon>
        <taxon>Bacilli</taxon>
        <taxon>Bacillales</taxon>
        <taxon>Paenibacillaceae</taxon>
        <taxon>Paenibacillus</taxon>
    </lineage>
</organism>
<dbReference type="RefSeq" id="WP_305022821.1">
    <property type="nucleotide sequence ID" value="NZ_JAUQTB010000002.1"/>
</dbReference>
<evidence type="ECO:0000313" key="1">
    <source>
        <dbReference type="EMBL" id="MDO7905617.1"/>
    </source>
</evidence>